<sequence>MDGVPDRIVISHTGKDRDWAQWARWHLEAAGYRTELDSVDRVPGTNVVEAMHRALSRDNPLLVLLSAEYLGSDEFATDEWTARFAQRRRDPAARLIPLRVENVDLSDGIWAPIVVADVFDLTPDRATAALLDAVRRAVDAGPPEPLSVVPPQYPGRAEVSAGTDGPRPVKPLPVVWNLARRNTAFTGRDGMLDRLRDALSNGSRVAVQALYGMGGVGKTQLALEYAHRFADDYDLVWWIPSEQPELIADHLAALAQDEQLRLVPPDTPTPQAVKALRDHLRRVGRWLLIFDNAEDREDLFPWLPDGPGHLLITSRNPNWTGIAEAVDVDVFARAESVALLRTHLPHLAEADADRLADALGDLPLGVGQAVDLLAETGMPVQDYLDDLAAHTAELMSEGRPPAGYPVSLAATVTLTADHLCDTAQAAGQLLYMCAQLGSETIPIDLFTASPELLPEPLNTTVRRPLAFRRVLGQLGRHGLARLTTSGPVLHRLVQAVLRDTDPNSAMHLSTVENLLAAAGPDDATHPKWWPRWTALLPHILAVNPATTENRDLCSAATGAIWHLLARGDAQMALPLAEFLHQSWIAKHGPDDLIVLNISESLAAAHTALGNYRQAYELDQDMFVRRRGLYGADSPLTLNAARNLAIDLSDLGELGQAQELNEDTLARSRRVLGDDHPDTLTSASHLAADLSQLGEFERARELDEDTLARRRRVLGDDHPDTLTSASNLAVDFTQLGEFEGARELDEDTLARRRRVLGDDHPGTLTSASNLAVDFFRLGEFEGARELDEDTLARRRRVLGDDHPDTLTSAGNLALDLEALDRADDARVLRRRFKVKS</sequence>
<protein>
    <submittedName>
        <fullName evidence="3">NB-ARC domain-containing protein</fullName>
    </submittedName>
</protein>
<dbReference type="Pfam" id="PF13374">
    <property type="entry name" value="TPR_10"/>
    <property type="match status" value="5"/>
</dbReference>
<dbReference type="SUPFAM" id="SSF52200">
    <property type="entry name" value="Toll/Interleukin receptor TIR domain"/>
    <property type="match status" value="1"/>
</dbReference>
<keyword evidence="4" id="KW-1185">Reference proteome</keyword>
<dbReference type="InterPro" id="IPR053137">
    <property type="entry name" value="NLR-like"/>
</dbReference>
<organism evidence="3 4">
    <name type="scientific">Actinoplanes italicus</name>
    <dbReference type="NCBI Taxonomy" id="113567"/>
    <lineage>
        <taxon>Bacteria</taxon>
        <taxon>Bacillati</taxon>
        <taxon>Actinomycetota</taxon>
        <taxon>Actinomycetes</taxon>
        <taxon>Micromonosporales</taxon>
        <taxon>Micromonosporaceae</taxon>
        <taxon>Actinoplanes</taxon>
    </lineage>
</organism>
<evidence type="ECO:0000313" key="4">
    <source>
        <dbReference type="Proteomes" id="UP000239415"/>
    </source>
</evidence>
<dbReference type="Gene3D" id="3.40.50.300">
    <property type="entry name" value="P-loop containing nucleotide triphosphate hydrolases"/>
    <property type="match status" value="1"/>
</dbReference>
<dbReference type="Gene3D" id="1.25.40.10">
    <property type="entry name" value="Tetratricopeptide repeat domain"/>
    <property type="match status" value="1"/>
</dbReference>
<dbReference type="Pfam" id="PF00931">
    <property type="entry name" value="NB-ARC"/>
    <property type="match status" value="1"/>
</dbReference>
<dbReference type="Pfam" id="PF13676">
    <property type="entry name" value="TIR_2"/>
    <property type="match status" value="1"/>
</dbReference>
<dbReference type="InterPro" id="IPR035897">
    <property type="entry name" value="Toll_tir_struct_dom_sf"/>
</dbReference>
<dbReference type="PANTHER" id="PTHR46082:SF6">
    <property type="entry name" value="AAA+ ATPASE DOMAIN-CONTAINING PROTEIN-RELATED"/>
    <property type="match status" value="1"/>
</dbReference>
<evidence type="ECO:0000256" key="1">
    <source>
        <dbReference type="SAM" id="MobiDB-lite"/>
    </source>
</evidence>
<dbReference type="InterPro" id="IPR000157">
    <property type="entry name" value="TIR_dom"/>
</dbReference>
<proteinExistence type="predicted"/>
<dbReference type="AlphaFoldDB" id="A0A2T0K1C0"/>
<dbReference type="PANTHER" id="PTHR46082">
    <property type="entry name" value="ATP/GTP-BINDING PROTEIN-RELATED"/>
    <property type="match status" value="1"/>
</dbReference>
<dbReference type="SUPFAM" id="SSF48452">
    <property type="entry name" value="TPR-like"/>
    <property type="match status" value="2"/>
</dbReference>
<gene>
    <name evidence="3" type="ORF">CLV67_119168</name>
</gene>
<feature type="domain" description="TIR" evidence="2">
    <location>
        <begin position="4"/>
        <end position="138"/>
    </location>
</feature>
<accession>A0A2T0K1C0</accession>
<dbReference type="InterPro" id="IPR027417">
    <property type="entry name" value="P-loop_NTPase"/>
</dbReference>
<reference evidence="3 4" key="1">
    <citation type="submission" date="2018-03" db="EMBL/GenBank/DDBJ databases">
        <title>Genomic Encyclopedia of Archaeal and Bacterial Type Strains, Phase II (KMG-II): from individual species to whole genera.</title>
        <authorList>
            <person name="Goeker M."/>
        </authorList>
    </citation>
    <scope>NUCLEOTIDE SEQUENCE [LARGE SCALE GENOMIC DNA]</scope>
    <source>
        <strain evidence="3 4">DSM 43146</strain>
    </source>
</reference>
<dbReference type="NCBIfam" id="NF040586">
    <property type="entry name" value="FxSxx_TPR"/>
    <property type="match status" value="1"/>
</dbReference>
<dbReference type="PROSITE" id="PS50104">
    <property type="entry name" value="TIR"/>
    <property type="match status" value="1"/>
</dbReference>
<evidence type="ECO:0000313" key="3">
    <source>
        <dbReference type="EMBL" id="PRX16587.1"/>
    </source>
</evidence>
<comment type="caution">
    <text evidence="3">The sequence shown here is derived from an EMBL/GenBank/DDBJ whole genome shotgun (WGS) entry which is preliminary data.</text>
</comment>
<evidence type="ECO:0000259" key="2">
    <source>
        <dbReference type="PROSITE" id="PS50104"/>
    </source>
</evidence>
<dbReference type="Gene3D" id="3.40.50.10140">
    <property type="entry name" value="Toll/interleukin-1 receptor homology (TIR) domain"/>
    <property type="match status" value="1"/>
</dbReference>
<dbReference type="GO" id="GO:0043531">
    <property type="term" value="F:ADP binding"/>
    <property type="evidence" value="ECO:0007669"/>
    <property type="project" value="InterPro"/>
</dbReference>
<dbReference type="GO" id="GO:0007165">
    <property type="term" value="P:signal transduction"/>
    <property type="evidence" value="ECO:0007669"/>
    <property type="project" value="InterPro"/>
</dbReference>
<dbReference type="InterPro" id="IPR011990">
    <property type="entry name" value="TPR-like_helical_dom_sf"/>
</dbReference>
<dbReference type="SUPFAM" id="SSF52540">
    <property type="entry name" value="P-loop containing nucleoside triphosphate hydrolases"/>
    <property type="match status" value="1"/>
</dbReference>
<dbReference type="InterPro" id="IPR002182">
    <property type="entry name" value="NB-ARC"/>
</dbReference>
<name>A0A2T0K1C0_9ACTN</name>
<dbReference type="EMBL" id="PVMZ01000019">
    <property type="protein sequence ID" value="PRX16587.1"/>
    <property type="molecule type" value="Genomic_DNA"/>
</dbReference>
<dbReference type="Proteomes" id="UP000239415">
    <property type="component" value="Unassembled WGS sequence"/>
</dbReference>
<feature type="region of interest" description="Disordered" evidence="1">
    <location>
        <begin position="143"/>
        <end position="164"/>
    </location>
</feature>